<keyword evidence="5 8" id="KW-0131">Cell cycle</keyword>
<dbReference type="GO" id="GO:0047480">
    <property type="term" value="F:UDP-N-acetylmuramoyl-tripeptide-D-alanyl-D-alanine ligase activity"/>
    <property type="evidence" value="ECO:0007669"/>
    <property type="project" value="UniProtKB-UniRule"/>
</dbReference>
<dbReference type="Proteomes" id="UP000266796">
    <property type="component" value="Chromosome"/>
</dbReference>
<dbReference type="NCBIfam" id="TIGR01085">
    <property type="entry name" value="murE"/>
    <property type="match status" value="1"/>
</dbReference>
<dbReference type="InterPro" id="IPR036565">
    <property type="entry name" value="Mur-like_cat_sf"/>
</dbReference>
<feature type="binding site" evidence="7">
    <location>
        <position position="487"/>
    </location>
    <ligand>
        <name>meso-2,6-diaminopimelate</name>
        <dbReference type="ChEBI" id="CHEBI:57791"/>
    </ligand>
</feature>
<dbReference type="GO" id="GO:0051301">
    <property type="term" value="P:cell division"/>
    <property type="evidence" value="ECO:0007669"/>
    <property type="project" value="UniProtKB-KW"/>
</dbReference>
<feature type="binding site" evidence="7">
    <location>
        <position position="192"/>
    </location>
    <ligand>
        <name>UDP-N-acetyl-alpha-D-muramoyl-L-alanyl-D-glutamate</name>
        <dbReference type="ChEBI" id="CHEBI:83900"/>
    </ligand>
</feature>
<dbReference type="NCBIfam" id="NF001126">
    <property type="entry name" value="PRK00139.1-4"/>
    <property type="match status" value="1"/>
</dbReference>
<comment type="subcellular location">
    <subcellularLocation>
        <location evidence="8 9">Cytoplasm</location>
    </subcellularLocation>
</comment>
<dbReference type="Pfam" id="PF02875">
    <property type="entry name" value="Mur_ligase_C"/>
    <property type="match status" value="2"/>
</dbReference>
<dbReference type="Pfam" id="PF08245">
    <property type="entry name" value="Mur_ligase_M"/>
    <property type="match status" value="2"/>
</dbReference>
<feature type="binding site" evidence="7">
    <location>
        <position position="200"/>
    </location>
    <ligand>
        <name>UDP-N-acetyl-alpha-D-muramoyl-L-alanyl-D-glutamate</name>
        <dbReference type="ChEBI" id="CHEBI:83900"/>
    </ligand>
</feature>
<feature type="domain" description="Mur ligase central" evidence="13">
    <location>
        <begin position="120"/>
        <end position="323"/>
    </location>
</feature>
<comment type="catalytic activity">
    <reaction evidence="8 10">
        <text>D-alanyl-D-alanine + UDP-N-acetyl-alpha-D-muramoyl-L-alanyl-gamma-D-glutamyl-meso-2,6-diaminopimelate + ATP = UDP-N-acetyl-alpha-D-muramoyl-L-alanyl-gamma-D-glutamyl-meso-2,6-diaminopimeloyl-D-alanyl-D-alanine + ADP + phosphate + H(+)</text>
        <dbReference type="Rhea" id="RHEA:28374"/>
        <dbReference type="ChEBI" id="CHEBI:15378"/>
        <dbReference type="ChEBI" id="CHEBI:30616"/>
        <dbReference type="ChEBI" id="CHEBI:43474"/>
        <dbReference type="ChEBI" id="CHEBI:57822"/>
        <dbReference type="ChEBI" id="CHEBI:61386"/>
        <dbReference type="ChEBI" id="CHEBI:83905"/>
        <dbReference type="ChEBI" id="CHEBI:456216"/>
        <dbReference type="EC" id="6.3.2.10"/>
    </reaction>
</comment>
<dbReference type="GO" id="GO:0009252">
    <property type="term" value="P:peptidoglycan biosynthetic process"/>
    <property type="evidence" value="ECO:0007669"/>
    <property type="project" value="UniProtKB-UniRule"/>
</dbReference>
<feature type="domain" description="Mur ligase C-terminal" evidence="12">
    <location>
        <begin position="367"/>
        <end position="485"/>
    </location>
</feature>
<comment type="catalytic activity">
    <reaction evidence="7">
        <text>UDP-N-acetyl-alpha-D-muramoyl-L-alanyl-D-glutamate + meso-2,6-diaminopimelate + ATP = UDP-N-acetyl-alpha-D-muramoyl-L-alanyl-gamma-D-glutamyl-meso-2,6-diaminopimelate + ADP + phosphate + H(+)</text>
        <dbReference type="Rhea" id="RHEA:23676"/>
        <dbReference type="ChEBI" id="CHEBI:15378"/>
        <dbReference type="ChEBI" id="CHEBI:30616"/>
        <dbReference type="ChEBI" id="CHEBI:43474"/>
        <dbReference type="ChEBI" id="CHEBI:57791"/>
        <dbReference type="ChEBI" id="CHEBI:83900"/>
        <dbReference type="ChEBI" id="CHEBI:83905"/>
        <dbReference type="ChEBI" id="CHEBI:456216"/>
        <dbReference type="EC" id="6.3.2.13"/>
    </reaction>
</comment>
<dbReference type="GO" id="GO:0008766">
    <property type="term" value="F:UDP-N-acetylmuramoylalanyl-D-glutamyl-2,6-diaminopimelate-D-alanyl-D-alanine ligase activity"/>
    <property type="evidence" value="ECO:0007669"/>
    <property type="project" value="RHEA"/>
</dbReference>
<accession>A0A3S7JAF2</accession>
<dbReference type="Pfam" id="PF01225">
    <property type="entry name" value="Mur_ligase"/>
    <property type="match status" value="1"/>
</dbReference>
<dbReference type="GO" id="GO:0005524">
    <property type="term" value="F:ATP binding"/>
    <property type="evidence" value="ECO:0007669"/>
    <property type="project" value="UniProtKB-UniRule"/>
</dbReference>
<evidence type="ECO:0000313" key="15">
    <source>
        <dbReference type="Proteomes" id="UP000266796"/>
    </source>
</evidence>
<dbReference type="OrthoDB" id="9800958at2"/>
<keyword evidence="8 14" id="KW-0436">Ligase</keyword>
<feature type="binding site" evidence="7">
    <location>
        <position position="483"/>
    </location>
    <ligand>
        <name>meso-2,6-diaminopimelate</name>
        <dbReference type="ChEBI" id="CHEBI:57791"/>
    </ligand>
</feature>
<reference evidence="14 15" key="1">
    <citation type="journal article" date="2018" name="Parasitology">
        <title>The reduced genome of Candidatus Kinetoplastibacterium sorsogonicusi, the endosymbiont of Kentomonas sorsogonicus (Trypanosomatidae): loss of the haem-synthesis pathway.</title>
        <authorList>
            <person name="Silva F.M."/>
            <person name="Kostygov A.Y."/>
            <person name="Spodareva V.V."/>
            <person name="Butenko A."/>
            <person name="Tossou R."/>
            <person name="Lukes J."/>
            <person name="Yurchenko V."/>
            <person name="Alves J.M.P."/>
        </authorList>
    </citation>
    <scope>NUCLEOTIDE SEQUENCE [LARGE SCALE GENOMIC DNA]</scope>
    <source>
        <strain evidence="14 15">MF-08</strain>
    </source>
</reference>
<dbReference type="EC" id="6.3.2.13" evidence="7"/>
<dbReference type="Gene3D" id="3.90.190.20">
    <property type="entry name" value="Mur ligase, C-terminal domain"/>
    <property type="match status" value="2"/>
</dbReference>
<feature type="binding site" evidence="7">
    <location>
        <begin position="165"/>
        <end position="166"/>
    </location>
    <ligand>
        <name>UDP-N-acetyl-alpha-D-muramoyl-L-alanyl-D-glutamate</name>
        <dbReference type="ChEBI" id="CHEBI:83900"/>
    </ligand>
</feature>
<dbReference type="PANTHER" id="PTHR23135">
    <property type="entry name" value="MUR LIGASE FAMILY MEMBER"/>
    <property type="match status" value="1"/>
</dbReference>
<keyword evidence="3 8" id="KW-0133">Cell shape</keyword>
<evidence type="ECO:0000256" key="1">
    <source>
        <dbReference type="ARBA" id="ARBA00005898"/>
    </source>
</evidence>
<comment type="caution">
    <text evidence="7">Lacks conserved residue(s) required for the propagation of feature annotation.</text>
</comment>
<evidence type="ECO:0000256" key="8">
    <source>
        <dbReference type="HAMAP-Rule" id="MF_02019"/>
    </source>
</evidence>
<feature type="binding site" evidence="7">
    <location>
        <begin position="122"/>
        <end position="128"/>
    </location>
    <ligand>
        <name>ATP</name>
        <dbReference type="ChEBI" id="CHEBI:30616"/>
    </ligand>
</feature>
<dbReference type="NCBIfam" id="TIGR01143">
    <property type="entry name" value="murF"/>
    <property type="match status" value="1"/>
</dbReference>
<evidence type="ECO:0000259" key="12">
    <source>
        <dbReference type="Pfam" id="PF02875"/>
    </source>
</evidence>
<dbReference type="InterPro" id="IPR005863">
    <property type="entry name" value="UDP-N-AcMur_synth"/>
</dbReference>
<evidence type="ECO:0000259" key="11">
    <source>
        <dbReference type="Pfam" id="PF01225"/>
    </source>
</evidence>
<evidence type="ECO:0000256" key="10">
    <source>
        <dbReference type="RuleBase" id="RU004136"/>
    </source>
</evidence>
<comment type="similarity">
    <text evidence="1 7">Belongs to the MurCDEF family. MurE subfamily.</text>
</comment>
<dbReference type="KEGG" id="kso:CKSOR_00556"/>
<dbReference type="InterPro" id="IPR013221">
    <property type="entry name" value="Mur_ligase_cen"/>
</dbReference>
<organism evidence="14 15">
    <name type="scientific">Candidatus Kinetoplastidibacterium kentomonadis</name>
    <dbReference type="NCBI Taxonomy" id="1576550"/>
    <lineage>
        <taxon>Bacteria</taxon>
        <taxon>Pseudomonadati</taxon>
        <taxon>Pseudomonadota</taxon>
        <taxon>Betaproteobacteria</taxon>
        <taxon>Candidatus Kinetoplastidibacterium</taxon>
    </lineage>
</organism>
<evidence type="ECO:0000256" key="6">
    <source>
        <dbReference type="ARBA" id="ARBA00023316"/>
    </source>
</evidence>
<comment type="pathway">
    <text evidence="8 9">Cell wall biogenesis; peptidoglycan biosynthesis.</text>
</comment>
<feature type="domain" description="Mur ligase central" evidence="13">
    <location>
        <begin position="598"/>
        <end position="786"/>
    </location>
</feature>
<dbReference type="AlphaFoldDB" id="A0A3S7JAF2"/>
<dbReference type="Gene3D" id="3.40.1190.10">
    <property type="entry name" value="Mur-like, catalytic domain"/>
    <property type="match status" value="2"/>
</dbReference>
<dbReference type="Gene3D" id="3.40.1390.10">
    <property type="entry name" value="MurE/MurF, N-terminal domain"/>
    <property type="match status" value="2"/>
</dbReference>
<keyword evidence="4 8" id="KW-0573">Peptidoglycan synthesis</keyword>
<keyword evidence="6 8" id="KW-0961">Cell wall biogenesis/degradation</keyword>
<dbReference type="UniPathway" id="UPA00219"/>
<feature type="domain" description="Mur ligase N-terminal catalytic" evidence="11">
    <location>
        <begin position="519"/>
        <end position="561"/>
    </location>
</feature>
<feature type="binding site" evidence="7">
    <location>
        <position position="198"/>
    </location>
    <ligand>
        <name>UDP-N-acetyl-alpha-D-muramoyl-L-alanyl-D-glutamate</name>
        <dbReference type="ChEBI" id="CHEBI:83900"/>
    </ligand>
</feature>
<feature type="binding site" evidence="8">
    <location>
        <begin position="600"/>
        <end position="606"/>
    </location>
    <ligand>
        <name>ATP</name>
        <dbReference type="ChEBI" id="CHEBI:30616"/>
    </ligand>
</feature>
<keyword evidence="8" id="KW-0547">Nucleotide-binding</keyword>
<dbReference type="EMBL" id="CP025628">
    <property type="protein sequence ID" value="AWD32662.1"/>
    <property type="molecule type" value="Genomic_DNA"/>
</dbReference>
<comment type="PTM">
    <text evidence="7">Carboxylation is probably crucial for Mg(2+) binding and, consequently, for the gamma-phosphate positioning of ATP.</text>
</comment>
<keyword evidence="2 8" id="KW-0132">Cell division</keyword>
<feature type="binding site" evidence="7">
    <location>
        <begin position="432"/>
        <end position="435"/>
    </location>
    <ligand>
        <name>meso-2,6-diaminopimelate</name>
        <dbReference type="ChEBI" id="CHEBI:57791"/>
    </ligand>
</feature>
<feature type="domain" description="Mur ligase C-terminal" evidence="12">
    <location>
        <begin position="811"/>
        <end position="926"/>
    </location>
</feature>
<gene>
    <name evidence="7 14" type="primary">murE</name>
    <name evidence="8" type="synonym">murF</name>
    <name evidence="14" type="ORF">CKSOR_00556</name>
</gene>
<dbReference type="GO" id="GO:0005737">
    <property type="term" value="C:cytoplasm"/>
    <property type="evidence" value="ECO:0007669"/>
    <property type="project" value="UniProtKB-SubCell"/>
</dbReference>
<evidence type="ECO:0000256" key="5">
    <source>
        <dbReference type="ARBA" id="ARBA00023306"/>
    </source>
</evidence>
<dbReference type="SUPFAM" id="SSF63418">
    <property type="entry name" value="MurE/MurF N-terminal domain"/>
    <property type="match status" value="2"/>
</dbReference>
<dbReference type="EC" id="6.3.2.10" evidence="8"/>
<feature type="binding site" evidence="7">
    <location>
        <position position="164"/>
    </location>
    <ligand>
        <name>UDP-N-acetyl-alpha-D-muramoyl-L-alanyl-D-glutamate</name>
        <dbReference type="ChEBI" id="CHEBI:83900"/>
    </ligand>
</feature>
<keyword evidence="8" id="KW-0963">Cytoplasm</keyword>
<comment type="similarity">
    <text evidence="8">Belongs to the MurCDEF family. MurF subfamily.</text>
</comment>
<protein>
    <recommendedName>
        <fullName evidence="7 8">Multifunctional fusion protein</fullName>
    </recommendedName>
    <domain>
        <recommendedName>
            <fullName evidence="7">UDP-N-acetylmuramoyl-L-alanyl-D-glutamate--2,6-diaminopimelate ligase</fullName>
            <ecNumber evidence="7">6.3.2.13</ecNumber>
        </recommendedName>
        <alternativeName>
            <fullName evidence="7">Meso-A2pm-adding enzyme</fullName>
        </alternativeName>
        <alternativeName>
            <fullName evidence="7">Meso-diaminopimelate-adding enzyme</fullName>
        </alternativeName>
        <alternativeName>
            <fullName evidence="7">UDP-MurNAc-L-Ala-D-Glu:meso-diaminopimelate ligase</fullName>
        </alternativeName>
        <alternativeName>
            <fullName evidence="7">UDP-MurNAc-tripeptide synthetase</fullName>
        </alternativeName>
        <alternativeName>
            <fullName evidence="7">UDP-N-acetylmuramyl-tripeptide synthetase</fullName>
        </alternativeName>
    </domain>
    <domain>
        <recommendedName>
            <fullName evidence="8">UDP-N-acetylmuramoyl-tripeptide--D-alanyl-D-alanine ligase</fullName>
            <ecNumber evidence="8">6.3.2.10</ecNumber>
        </recommendedName>
        <alternativeName>
            <fullName evidence="8">D-alanyl-D-alanine-adding enzyme</fullName>
        </alternativeName>
    </domain>
</protein>
<keyword evidence="15" id="KW-1185">Reference proteome</keyword>
<feature type="binding site" evidence="7">
    <location>
        <position position="31"/>
    </location>
    <ligand>
        <name>UDP-N-acetyl-alpha-D-muramoyl-L-alanyl-D-glutamate</name>
        <dbReference type="ChEBI" id="CHEBI:83900"/>
    </ligand>
</feature>
<dbReference type="HAMAP" id="MF_00208">
    <property type="entry name" value="MurE"/>
    <property type="match status" value="1"/>
</dbReference>
<dbReference type="GO" id="GO:0008360">
    <property type="term" value="P:regulation of cell shape"/>
    <property type="evidence" value="ECO:0007669"/>
    <property type="project" value="UniProtKB-KW"/>
</dbReference>
<name>A0A3S7JAF2_9PROT</name>
<dbReference type="InterPro" id="IPR005761">
    <property type="entry name" value="UDP-N-AcMur-Glu-dNH2Pim_ligase"/>
</dbReference>
<feature type="binding site" evidence="7">
    <location>
        <position position="408"/>
    </location>
    <ligand>
        <name>meso-2,6-diaminopimelate</name>
        <dbReference type="ChEBI" id="CHEBI:57791"/>
    </ligand>
</feature>
<proteinExistence type="inferred from homology"/>
<feature type="short sequence motif" description="Meso-diaminopimelate recognition motif" evidence="7">
    <location>
        <begin position="432"/>
        <end position="435"/>
    </location>
</feature>
<evidence type="ECO:0000256" key="7">
    <source>
        <dbReference type="HAMAP-Rule" id="MF_00208"/>
    </source>
</evidence>
<comment type="function">
    <text evidence="8 10">Involved in cell wall formation. Catalyzes the final step in the synthesis of UDP-N-acetylmuramoyl-pentapeptide, the precursor of murein.</text>
</comment>
<evidence type="ECO:0000256" key="4">
    <source>
        <dbReference type="ARBA" id="ARBA00022984"/>
    </source>
</evidence>
<evidence type="ECO:0000256" key="3">
    <source>
        <dbReference type="ARBA" id="ARBA00022960"/>
    </source>
</evidence>
<dbReference type="GO" id="GO:0008765">
    <property type="term" value="F:UDP-N-acetylmuramoylalanyl-D-glutamate-2,6-diaminopimelate ligase activity"/>
    <property type="evidence" value="ECO:0007669"/>
    <property type="project" value="UniProtKB-UniRule"/>
</dbReference>
<comment type="cofactor">
    <cofactor evidence="7">
        <name>Mg(2+)</name>
        <dbReference type="ChEBI" id="CHEBI:18420"/>
    </cofactor>
</comment>
<dbReference type="RefSeq" id="WP_108674062.1">
    <property type="nucleotide sequence ID" value="NZ_CP025628.1"/>
</dbReference>
<evidence type="ECO:0000259" key="13">
    <source>
        <dbReference type="Pfam" id="PF08245"/>
    </source>
</evidence>
<feature type="modified residue" description="N6-carboxylysine" evidence="7">
    <location>
        <position position="232"/>
    </location>
</feature>
<dbReference type="SUPFAM" id="SSF53623">
    <property type="entry name" value="MurD-like peptide ligases, catalytic domain"/>
    <property type="match status" value="2"/>
</dbReference>
<dbReference type="HAMAP" id="MF_02019">
    <property type="entry name" value="MurF"/>
    <property type="match status" value="1"/>
</dbReference>
<evidence type="ECO:0000313" key="14">
    <source>
        <dbReference type="EMBL" id="AWD32662.1"/>
    </source>
</evidence>
<dbReference type="InterPro" id="IPR004101">
    <property type="entry name" value="Mur_ligase_C"/>
</dbReference>
<dbReference type="GO" id="GO:0071555">
    <property type="term" value="P:cell wall organization"/>
    <property type="evidence" value="ECO:0007669"/>
    <property type="project" value="UniProtKB-KW"/>
</dbReference>
<keyword evidence="8" id="KW-0067">ATP-binding</keyword>
<dbReference type="InterPro" id="IPR035911">
    <property type="entry name" value="MurE/MurF_N"/>
</dbReference>
<dbReference type="InterPro" id="IPR000713">
    <property type="entry name" value="Mur_ligase_N"/>
</dbReference>
<sequence>MINTNQNDDIYHIVKLLIKKVSKNADLYINSKDINFGDVFVCCVSFAKNNHNSILYIQEAINLGAKAIIYDKLFSDIFTKEFKYKYEHLLISVKNLSDKLSALSNIWYDNPSNKLKVIAITGTNGKTSCANWIANILNYNNILCGVIGTLGYKLPNGQSYNLRNTTPDVISLNRILSKMVLSKAKFVVLEASSIGIEQNRLGNIKIYISCFTNLTRDHLDYHKSMSHYKESKLKLFKRKNIEHIVINIDDNFSKDIIRCIDKNINIIKYSINKKIQSNIFAYNIKCYANKTTFYVSNNIIDIKICTPILGVHNIYNLLLVISVLIQLGLKIDCIASLIKIINYVEGRLQKVEINQKLKKYLAKNIPLVIIDYAHTPDALQTALTSLKPLMKERKKGKICCIFGCGGSRDKGKRHLMFKIALKLADKIIITTDNPRYEDPNCIIKNIISGYNVTENITIITDRAEAIMSSIWNSHEDDIILIAGKGHEKYQEIEGEKHFFDDYQWATFSLLLYNSNIDFSIDSRTIKPGNIFIAIKGKNFDGHQFLNQVKNNLACAAIVDHFDNEISLPQIKLGDDTNFVLKQISKSWRKRFDIPLIAVVGSNGKTTTTQIIALILSEWYGRNNYLSTIDNFNNEIGVPITLLRMKKNHLAAVIEIGMNHINEIKPLSDLCSPNIVIITNAQREHQEFLISIENVVKENGSAVNSLSESGTIILPGDDNYSNIWNSIINDKNFIKFGLYKQLDVYADNIKIINDKTESDLFINNNIPVKLKLNIPGIHNIRNALAAISGCLVLKIPIDFILESIKKFQSIYGRLQFCYIKNFVLINDTYNANPDSFESAIDVLSSLSGIKILICGDMGEVGLDSYKLHFDIGAYAKKKNIDFVISVGKDSEYISDGFGDPKLFLKNSQEIINFLKNINSANILIKGSRFMHMEQILDNIYNYLNKE</sequence>
<dbReference type="GO" id="GO:0000287">
    <property type="term" value="F:magnesium ion binding"/>
    <property type="evidence" value="ECO:0007669"/>
    <property type="project" value="UniProtKB-UniRule"/>
</dbReference>
<dbReference type="SUPFAM" id="SSF53244">
    <property type="entry name" value="MurD-like peptide ligases, peptide-binding domain"/>
    <property type="match status" value="2"/>
</dbReference>
<evidence type="ECO:0000256" key="2">
    <source>
        <dbReference type="ARBA" id="ARBA00022618"/>
    </source>
</evidence>
<dbReference type="InterPro" id="IPR036615">
    <property type="entry name" value="Mur_ligase_C_dom_sf"/>
</dbReference>
<keyword evidence="7" id="KW-0460">Magnesium</keyword>
<comment type="function">
    <text evidence="7">Catalyzes the addition of meso-diaminopimelic acid to the nucleotide precursor UDP-N-acetylmuramoyl-L-alanyl-D-glutamate (UMAG) in the biosynthesis of bacterial cell-wall peptidoglycan.</text>
</comment>
<evidence type="ECO:0000256" key="9">
    <source>
        <dbReference type="RuleBase" id="RU004135"/>
    </source>
</evidence>
<dbReference type="PANTHER" id="PTHR23135:SF4">
    <property type="entry name" value="UDP-N-ACETYLMURAMOYL-L-ALANYL-D-GLUTAMATE--2,6-DIAMINOPIMELATE LIGASE MURE HOMOLOG, CHLOROPLASTIC"/>
    <property type="match status" value="1"/>
</dbReference>